<dbReference type="SUPFAM" id="SSF55961">
    <property type="entry name" value="Bet v1-like"/>
    <property type="match status" value="1"/>
</dbReference>
<dbReference type="Gene3D" id="3.30.530.20">
    <property type="match status" value="1"/>
</dbReference>
<dbReference type="InterPro" id="IPR023393">
    <property type="entry name" value="START-like_dom_sf"/>
</dbReference>
<dbReference type="RefSeq" id="WP_341839357.1">
    <property type="nucleotide sequence ID" value="NZ_CP149792.1"/>
</dbReference>
<feature type="chain" id="PRO_5046921606" description="START domain-containing protein" evidence="1">
    <location>
        <begin position="21"/>
        <end position="198"/>
    </location>
</feature>
<keyword evidence="3" id="KW-1185">Reference proteome</keyword>
<evidence type="ECO:0000313" key="2">
    <source>
        <dbReference type="EMBL" id="WZN44577.1"/>
    </source>
</evidence>
<name>A0ABZ2YZ57_9BACT</name>
<dbReference type="EMBL" id="CP150096">
    <property type="protein sequence ID" value="WZN44577.1"/>
    <property type="molecule type" value="Genomic_DNA"/>
</dbReference>
<gene>
    <name evidence="2" type="ORF">WJU22_16910</name>
</gene>
<organism evidence="2 3">
    <name type="scientific">Chitinophaga caseinilytica</name>
    <dbReference type="NCBI Taxonomy" id="2267521"/>
    <lineage>
        <taxon>Bacteria</taxon>
        <taxon>Pseudomonadati</taxon>
        <taxon>Bacteroidota</taxon>
        <taxon>Chitinophagia</taxon>
        <taxon>Chitinophagales</taxon>
        <taxon>Chitinophagaceae</taxon>
        <taxon>Chitinophaga</taxon>
    </lineage>
</organism>
<evidence type="ECO:0000256" key="1">
    <source>
        <dbReference type="SAM" id="SignalP"/>
    </source>
</evidence>
<keyword evidence="1" id="KW-0732">Signal</keyword>
<proteinExistence type="predicted"/>
<reference evidence="2 3" key="1">
    <citation type="submission" date="2024-03" db="EMBL/GenBank/DDBJ databases">
        <title>Chitinophaga caseinilytica sp. nov., a casein hydrolysing bacterium isolated from forest soil.</title>
        <authorList>
            <person name="Lee D.S."/>
            <person name="Han D.M."/>
            <person name="Baek J.H."/>
            <person name="Choi D.G."/>
            <person name="Jeon J.H."/>
            <person name="Jeon C.O."/>
        </authorList>
    </citation>
    <scope>NUCLEOTIDE SEQUENCE [LARGE SCALE GENOMIC DNA]</scope>
    <source>
        <strain evidence="2 3">KACC 19118</strain>
    </source>
</reference>
<sequence length="198" mass="22923">MKLTSFILMIQLLTTTALRAADFRLVKQSGDVFLYERWIGDGDAAVRELKAVFLVKANAPSIISLLRDPQRGPGWNPSAREYKVLPAPEPDKWINYIRYAIPWPFEDQDCCLSFHVENPLEVRFESTQHPAFPPEEGRTRLTGVRGRWLLEPRNSGFVQVQYYITTNRNRKLPRWASDPIVHSNLVKTMTQFKHLAEQ</sequence>
<accession>A0ABZ2YZ57</accession>
<protein>
    <recommendedName>
        <fullName evidence="4">START domain-containing protein</fullName>
    </recommendedName>
</protein>
<feature type="signal peptide" evidence="1">
    <location>
        <begin position="1"/>
        <end position="20"/>
    </location>
</feature>
<evidence type="ECO:0000313" key="3">
    <source>
        <dbReference type="Proteomes" id="UP001449657"/>
    </source>
</evidence>
<dbReference type="Proteomes" id="UP001449657">
    <property type="component" value="Chromosome"/>
</dbReference>
<evidence type="ECO:0008006" key="4">
    <source>
        <dbReference type="Google" id="ProtNLM"/>
    </source>
</evidence>